<sequence>QQYCIQISMIRYWGYPAESYDVTTEDGYILNMIRIPSGRFGTVAEINSTGCGRTPILLMHGLFCDAATFVLNPHDSSPAMFLADMGFDVFLPSSRGTTNSQRHVNLTTSDAQFWKFTQDDMARYDTPAFIDKILELNGAEALYYVGHSQGTTIGFMALAERPEYNKKVRAMFQLAPAGPNYERKGLLRLLFGAQQLLMPVVNAYKRILGSHEFGLHVPGLLSNIARTVCPPFFSVCRDVMFLAIGPPSAAFNLVRNILLIIDILFIIGIRRRRKLASQGARNAIEHFDISPSENLRRYGEIVALPYNYKLVDTDVYLFWSRNDWLTTPDNIK</sequence>
<dbReference type="Gene3D" id="3.40.50.1820">
    <property type="entry name" value="alpha/beta hydrolase"/>
    <property type="match status" value="1"/>
</dbReference>
<dbReference type="EMBL" id="BTSY01000004">
    <property type="protein sequence ID" value="GMT23083.1"/>
    <property type="molecule type" value="Genomic_DNA"/>
</dbReference>
<feature type="non-terminal residue" evidence="9">
    <location>
        <position position="332"/>
    </location>
</feature>
<dbReference type="InterPro" id="IPR029058">
    <property type="entry name" value="AB_hydrolase_fold"/>
</dbReference>
<keyword evidence="4" id="KW-0442">Lipid degradation</keyword>
<dbReference type="Proteomes" id="UP001432322">
    <property type="component" value="Unassembled WGS sequence"/>
</dbReference>
<feature type="domain" description="Partial AB-hydrolase lipase" evidence="8">
    <location>
        <begin position="9"/>
        <end position="72"/>
    </location>
</feature>
<evidence type="ECO:0000256" key="1">
    <source>
        <dbReference type="ARBA" id="ARBA00010701"/>
    </source>
</evidence>
<keyword evidence="7" id="KW-1133">Transmembrane helix</keyword>
<keyword evidence="2" id="KW-0732">Signal</keyword>
<reference evidence="9" key="1">
    <citation type="submission" date="2023-10" db="EMBL/GenBank/DDBJ databases">
        <title>Genome assembly of Pristionchus species.</title>
        <authorList>
            <person name="Yoshida K."/>
            <person name="Sommer R.J."/>
        </authorList>
    </citation>
    <scope>NUCLEOTIDE SEQUENCE</scope>
    <source>
        <strain evidence="9">RS5133</strain>
    </source>
</reference>
<dbReference type="GO" id="GO:0016787">
    <property type="term" value="F:hydrolase activity"/>
    <property type="evidence" value="ECO:0007669"/>
    <property type="project" value="UniProtKB-KW"/>
</dbReference>
<gene>
    <name evidence="9" type="ORF">PFISCL1PPCAC_14380</name>
</gene>
<accession>A0AAV5VXV8</accession>
<protein>
    <recommendedName>
        <fullName evidence="8">Partial AB-hydrolase lipase domain-containing protein</fullName>
    </recommendedName>
</protein>
<dbReference type="GO" id="GO:0016042">
    <property type="term" value="P:lipid catabolic process"/>
    <property type="evidence" value="ECO:0007669"/>
    <property type="project" value="UniProtKB-KW"/>
</dbReference>
<comment type="caution">
    <text evidence="9">The sequence shown here is derived from an EMBL/GenBank/DDBJ whole genome shotgun (WGS) entry which is preliminary data.</text>
</comment>
<keyword evidence="7" id="KW-0812">Transmembrane</keyword>
<keyword evidence="6" id="KW-0325">Glycoprotein</keyword>
<evidence type="ECO:0000256" key="5">
    <source>
        <dbReference type="ARBA" id="ARBA00023098"/>
    </source>
</evidence>
<name>A0AAV5VXV8_9BILA</name>
<keyword evidence="10" id="KW-1185">Reference proteome</keyword>
<evidence type="ECO:0000256" key="7">
    <source>
        <dbReference type="SAM" id="Phobius"/>
    </source>
</evidence>
<keyword evidence="7" id="KW-0472">Membrane</keyword>
<keyword evidence="5" id="KW-0443">Lipid metabolism</keyword>
<dbReference type="AlphaFoldDB" id="A0AAV5VXV8"/>
<evidence type="ECO:0000256" key="2">
    <source>
        <dbReference type="ARBA" id="ARBA00022729"/>
    </source>
</evidence>
<dbReference type="PANTHER" id="PTHR11005">
    <property type="entry name" value="LYSOSOMAL ACID LIPASE-RELATED"/>
    <property type="match status" value="1"/>
</dbReference>
<organism evidence="9 10">
    <name type="scientific">Pristionchus fissidentatus</name>
    <dbReference type="NCBI Taxonomy" id="1538716"/>
    <lineage>
        <taxon>Eukaryota</taxon>
        <taxon>Metazoa</taxon>
        <taxon>Ecdysozoa</taxon>
        <taxon>Nematoda</taxon>
        <taxon>Chromadorea</taxon>
        <taxon>Rhabditida</taxon>
        <taxon>Rhabditina</taxon>
        <taxon>Diplogasteromorpha</taxon>
        <taxon>Diplogasteroidea</taxon>
        <taxon>Neodiplogasteridae</taxon>
        <taxon>Pristionchus</taxon>
    </lineage>
</organism>
<evidence type="ECO:0000256" key="3">
    <source>
        <dbReference type="ARBA" id="ARBA00022801"/>
    </source>
</evidence>
<dbReference type="Pfam" id="PF04083">
    <property type="entry name" value="Abhydro_lipase"/>
    <property type="match status" value="1"/>
</dbReference>
<comment type="similarity">
    <text evidence="1">Belongs to the AB hydrolase superfamily. Lipase family.</text>
</comment>
<feature type="transmembrane region" description="Helical" evidence="7">
    <location>
        <begin position="249"/>
        <end position="269"/>
    </location>
</feature>
<dbReference type="InterPro" id="IPR006693">
    <property type="entry name" value="AB_hydrolase_lipase"/>
</dbReference>
<evidence type="ECO:0000313" key="10">
    <source>
        <dbReference type="Proteomes" id="UP001432322"/>
    </source>
</evidence>
<evidence type="ECO:0000259" key="8">
    <source>
        <dbReference type="Pfam" id="PF04083"/>
    </source>
</evidence>
<evidence type="ECO:0000256" key="4">
    <source>
        <dbReference type="ARBA" id="ARBA00022963"/>
    </source>
</evidence>
<dbReference type="SUPFAM" id="SSF53474">
    <property type="entry name" value="alpha/beta-Hydrolases"/>
    <property type="match status" value="1"/>
</dbReference>
<evidence type="ECO:0000313" key="9">
    <source>
        <dbReference type="EMBL" id="GMT23083.1"/>
    </source>
</evidence>
<proteinExistence type="inferred from homology"/>
<dbReference type="FunFam" id="3.40.50.1820:FF:000057">
    <property type="entry name" value="Lipase"/>
    <property type="match status" value="1"/>
</dbReference>
<keyword evidence="3" id="KW-0378">Hydrolase</keyword>
<feature type="non-terminal residue" evidence="9">
    <location>
        <position position="1"/>
    </location>
</feature>
<evidence type="ECO:0000256" key="6">
    <source>
        <dbReference type="ARBA" id="ARBA00023180"/>
    </source>
</evidence>